<dbReference type="SUPFAM" id="SSF82895">
    <property type="entry name" value="TSP-1 type 1 repeat"/>
    <property type="match status" value="1"/>
</dbReference>
<dbReference type="OrthoDB" id="10035764at2759"/>
<proteinExistence type="predicted"/>
<dbReference type="Gene3D" id="2.20.100.10">
    <property type="entry name" value="Thrombospondin type-1 (TSP1) repeat"/>
    <property type="match status" value="1"/>
</dbReference>
<protein>
    <submittedName>
        <fullName evidence="1">A disintegrin and metalloproteinase with thrombospondin motifs adt-2</fullName>
    </submittedName>
</protein>
<dbReference type="PROSITE" id="PS50092">
    <property type="entry name" value="TSP1"/>
    <property type="match status" value="1"/>
</dbReference>
<dbReference type="AlphaFoldDB" id="A0A8X6XJ21"/>
<dbReference type="InterPro" id="IPR036383">
    <property type="entry name" value="TSP1_rpt_sf"/>
</dbReference>
<gene>
    <name evidence="1" type="primary">adt-2</name>
    <name evidence="1" type="ORF">TNIN_332611</name>
</gene>
<name>A0A8X6XJ21_9ARAC</name>
<evidence type="ECO:0000313" key="2">
    <source>
        <dbReference type="Proteomes" id="UP000886998"/>
    </source>
</evidence>
<organism evidence="1 2">
    <name type="scientific">Trichonephila inaurata madagascariensis</name>
    <dbReference type="NCBI Taxonomy" id="2747483"/>
    <lineage>
        <taxon>Eukaryota</taxon>
        <taxon>Metazoa</taxon>
        <taxon>Ecdysozoa</taxon>
        <taxon>Arthropoda</taxon>
        <taxon>Chelicerata</taxon>
        <taxon>Arachnida</taxon>
        <taxon>Araneae</taxon>
        <taxon>Araneomorphae</taxon>
        <taxon>Entelegynae</taxon>
        <taxon>Araneoidea</taxon>
        <taxon>Nephilidae</taxon>
        <taxon>Trichonephila</taxon>
        <taxon>Trichonephila inaurata</taxon>
    </lineage>
</organism>
<dbReference type="InterPro" id="IPR000884">
    <property type="entry name" value="TSP1_rpt"/>
</dbReference>
<dbReference type="Pfam" id="PF19030">
    <property type="entry name" value="TSP1_ADAMTS"/>
    <property type="match status" value="1"/>
</dbReference>
<keyword evidence="2" id="KW-1185">Reference proteome</keyword>
<dbReference type="SMART" id="SM00209">
    <property type="entry name" value="TSP1"/>
    <property type="match status" value="1"/>
</dbReference>
<reference evidence="1" key="1">
    <citation type="submission" date="2020-08" db="EMBL/GenBank/DDBJ databases">
        <title>Multicomponent nature underlies the extraordinary mechanical properties of spider dragline silk.</title>
        <authorList>
            <person name="Kono N."/>
            <person name="Nakamura H."/>
            <person name="Mori M."/>
            <person name="Yoshida Y."/>
            <person name="Ohtoshi R."/>
            <person name="Malay A.D."/>
            <person name="Moran D.A.P."/>
            <person name="Tomita M."/>
            <person name="Numata K."/>
            <person name="Arakawa K."/>
        </authorList>
    </citation>
    <scope>NUCLEOTIDE SEQUENCE</scope>
</reference>
<comment type="caution">
    <text evidence="1">The sequence shown here is derived from an EMBL/GenBank/DDBJ whole genome shotgun (WGS) entry which is preliminary data.</text>
</comment>
<dbReference type="EMBL" id="BMAV01009382">
    <property type="protein sequence ID" value="GFY53577.1"/>
    <property type="molecule type" value="Genomic_DNA"/>
</dbReference>
<dbReference type="Proteomes" id="UP000886998">
    <property type="component" value="Unassembled WGS sequence"/>
</dbReference>
<evidence type="ECO:0000313" key="1">
    <source>
        <dbReference type="EMBL" id="GFY53577.1"/>
    </source>
</evidence>
<feature type="non-terminal residue" evidence="1">
    <location>
        <position position="64"/>
    </location>
</feature>
<accession>A0A8X6XJ21</accession>
<sequence length="64" mass="6992">WQAGSWEPCSVSCGQGFQSRDVVCVQQVSQNIYSMVQNQFCVGPSPPMTKPCLGPPCEGYNNHV</sequence>